<sequence>MRTKLTLTMLYLVVLLSCQNKKKTESNSNISEKDCIDKILLDDSKLGKIRNHECETITLQKTIDNYVKAMRKLNFEGCPEEFSVAFKKHISAWNNMGKFTENYPELRGEMHDLFDSIEKSKDSATFKPLL</sequence>
<name>A0ABV6QE54_9FLAO</name>
<dbReference type="RefSeq" id="WP_386064826.1">
    <property type="nucleotide sequence ID" value="NZ_JBHLTQ010000006.1"/>
</dbReference>
<protein>
    <recommendedName>
        <fullName evidence="3">Lipoprotein</fullName>
    </recommendedName>
</protein>
<gene>
    <name evidence="1" type="ORF">ACFFGA_13355</name>
</gene>
<proteinExistence type="predicted"/>
<evidence type="ECO:0008006" key="3">
    <source>
        <dbReference type="Google" id="ProtNLM"/>
    </source>
</evidence>
<keyword evidence="2" id="KW-1185">Reference proteome</keyword>
<evidence type="ECO:0000313" key="1">
    <source>
        <dbReference type="EMBL" id="MFC0605551.1"/>
    </source>
</evidence>
<organism evidence="1 2">
    <name type="scientific">Winogradskyella pulchriflava</name>
    <dbReference type="NCBI Taxonomy" id="1110688"/>
    <lineage>
        <taxon>Bacteria</taxon>
        <taxon>Pseudomonadati</taxon>
        <taxon>Bacteroidota</taxon>
        <taxon>Flavobacteriia</taxon>
        <taxon>Flavobacteriales</taxon>
        <taxon>Flavobacteriaceae</taxon>
        <taxon>Winogradskyella</taxon>
    </lineage>
</organism>
<comment type="caution">
    <text evidence="1">The sequence shown here is derived from an EMBL/GenBank/DDBJ whole genome shotgun (WGS) entry which is preliminary data.</text>
</comment>
<accession>A0ABV6QE54</accession>
<dbReference type="Proteomes" id="UP001589832">
    <property type="component" value="Unassembled WGS sequence"/>
</dbReference>
<dbReference type="PROSITE" id="PS51257">
    <property type="entry name" value="PROKAR_LIPOPROTEIN"/>
    <property type="match status" value="1"/>
</dbReference>
<dbReference type="EMBL" id="JBHLTQ010000006">
    <property type="protein sequence ID" value="MFC0605551.1"/>
    <property type="molecule type" value="Genomic_DNA"/>
</dbReference>
<evidence type="ECO:0000313" key="2">
    <source>
        <dbReference type="Proteomes" id="UP001589832"/>
    </source>
</evidence>
<reference evidence="1 2" key="1">
    <citation type="submission" date="2024-09" db="EMBL/GenBank/DDBJ databases">
        <authorList>
            <person name="Sun Q."/>
            <person name="Mori K."/>
        </authorList>
    </citation>
    <scope>NUCLEOTIDE SEQUENCE [LARGE SCALE GENOMIC DNA]</scope>
    <source>
        <strain evidence="1 2">NCAIM B.02481</strain>
    </source>
</reference>